<dbReference type="Pfam" id="PF03567">
    <property type="entry name" value="Sulfotransfer_2"/>
    <property type="match status" value="1"/>
</dbReference>
<comment type="subcellular location">
    <subcellularLocation>
        <location evidence="1 11">Golgi apparatus membrane</location>
        <topology evidence="1 11">Single-pass type II membrane protein</topology>
    </subcellularLocation>
</comment>
<keyword evidence="7 11" id="KW-0333">Golgi apparatus</keyword>
<keyword evidence="9 11" id="KW-0325">Glycoprotein</keyword>
<evidence type="ECO:0000256" key="2">
    <source>
        <dbReference type="ARBA" id="ARBA00006339"/>
    </source>
</evidence>
<keyword evidence="13" id="KW-1185">Reference proteome</keyword>
<keyword evidence="4" id="KW-0812">Transmembrane</keyword>
<dbReference type="EC" id="2.8.2.-" evidence="11"/>
<dbReference type="GO" id="GO:0030166">
    <property type="term" value="P:proteoglycan biosynthetic process"/>
    <property type="evidence" value="ECO:0007669"/>
    <property type="project" value="TreeGrafter"/>
</dbReference>
<comment type="similarity">
    <text evidence="2 11">Belongs to the sulfotransferase 2 family.</text>
</comment>
<evidence type="ECO:0000256" key="11">
    <source>
        <dbReference type="RuleBase" id="RU364020"/>
    </source>
</evidence>
<evidence type="ECO:0000256" key="4">
    <source>
        <dbReference type="ARBA" id="ARBA00022692"/>
    </source>
</evidence>
<gene>
    <name evidence="12" type="ORF">NDU88_001505</name>
</gene>
<dbReference type="PANTHER" id="PTHR12137">
    <property type="entry name" value="CARBOHYDRATE SULFOTRANSFERASE"/>
    <property type="match status" value="1"/>
</dbReference>
<evidence type="ECO:0000313" key="13">
    <source>
        <dbReference type="Proteomes" id="UP001066276"/>
    </source>
</evidence>
<dbReference type="InterPro" id="IPR018011">
    <property type="entry name" value="Carb_sulfotrans_8-10"/>
</dbReference>
<accession>A0AAV7M3A8</accession>
<reference evidence="12" key="1">
    <citation type="journal article" date="2022" name="bioRxiv">
        <title>Sequencing and chromosome-scale assembly of the giantPleurodeles waltlgenome.</title>
        <authorList>
            <person name="Brown T."/>
            <person name="Elewa A."/>
            <person name="Iarovenko S."/>
            <person name="Subramanian E."/>
            <person name="Araus A.J."/>
            <person name="Petzold A."/>
            <person name="Susuki M."/>
            <person name="Suzuki K.-i.T."/>
            <person name="Hayashi T."/>
            <person name="Toyoda A."/>
            <person name="Oliveira C."/>
            <person name="Osipova E."/>
            <person name="Leigh N.D."/>
            <person name="Simon A."/>
            <person name="Yun M.H."/>
        </authorList>
    </citation>
    <scope>NUCLEOTIDE SEQUENCE</scope>
    <source>
        <strain evidence="12">20211129_DDA</strain>
        <tissue evidence="12">Liver</tissue>
    </source>
</reference>
<evidence type="ECO:0000256" key="9">
    <source>
        <dbReference type="ARBA" id="ARBA00023180"/>
    </source>
</evidence>
<evidence type="ECO:0000256" key="5">
    <source>
        <dbReference type="ARBA" id="ARBA00022968"/>
    </source>
</evidence>
<dbReference type="GO" id="GO:0008146">
    <property type="term" value="F:sulfotransferase activity"/>
    <property type="evidence" value="ECO:0007669"/>
    <property type="project" value="InterPro"/>
</dbReference>
<evidence type="ECO:0000313" key="12">
    <source>
        <dbReference type="EMBL" id="KAJ1096363.1"/>
    </source>
</evidence>
<evidence type="ECO:0000256" key="6">
    <source>
        <dbReference type="ARBA" id="ARBA00022989"/>
    </source>
</evidence>
<evidence type="ECO:0000256" key="1">
    <source>
        <dbReference type="ARBA" id="ARBA00004323"/>
    </source>
</evidence>
<keyword evidence="3 11" id="KW-0808">Transferase</keyword>
<keyword evidence="10 11" id="KW-0119">Carbohydrate metabolism</keyword>
<evidence type="ECO:0000256" key="7">
    <source>
        <dbReference type="ARBA" id="ARBA00023034"/>
    </source>
</evidence>
<dbReference type="GO" id="GO:0016051">
    <property type="term" value="P:carbohydrate biosynthetic process"/>
    <property type="evidence" value="ECO:0007669"/>
    <property type="project" value="InterPro"/>
</dbReference>
<evidence type="ECO:0000256" key="10">
    <source>
        <dbReference type="ARBA" id="ARBA00023277"/>
    </source>
</evidence>
<keyword evidence="5 11" id="KW-0735">Signal-anchor</keyword>
<dbReference type="AlphaFoldDB" id="A0AAV7M3A8"/>
<dbReference type="PANTHER" id="PTHR12137:SF4">
    <property type="entry name" value="CARBOHYDRATE SULFOTRANSFERASE 12"/>
    <property type="match status" value="1"/>
</dbReference>
<evidence type="ECO:0000256" key="3">
    <source>
        <dbReference type="ARBA" id="ARBA00022679"/>
    </source>
</evidence>
<sequence length="239" mass="28392">MWTAQRNQHANLLRLQWTRIYYRKQENKLYGNSAPTPAFLSLQSSSFDDIPNTELDHLIVDDRHGIIYCYVPKVACTNWKRVMIVLSEKLSESETPYHDLLQIPPGDTHNPSSLLTLNNFQHIYGKFSRHKMKIRLKKYTKFLFVRDPFVRLISAFRSELLLENEWFYRSFSVPIMRRYSNHTSFPASVHEAFSTGLIPSFAQLIQYLLDSHTESEEPFNEHWRQVYRLCHPCQIEYCL</sequence>
<keyword evidence="8" id="KW-0472">Membrane</keyword>
<protein>
    <recommendedName>
        <fullName evidence="11">Carbohydrate sulfotransferase</fullName>
        <ecNumber evidence="11">2.8.2.-</ecNumber>
    </recommendedName>
</protein>
<dbReference type="Proteomes" id="UP001066276">
    <property type="component" value="Chromosome 10"/>
</dbReference>
<dbReference type="InterPro" id="IPR005331">
    <property type="entry name" value="Sulfotransferase"/>
</dbReference>
<proteinExistence type="inferred from homology"/>
<name>A0AAV7M3A8_PLEWA</name>
<dbReference type="EMBL" id="JANPWB010000014">
    <property type="protein sequence ID" value="KAJ1096363.1"/>
    <property type="molecule type" value="Genomic_DNA"/>
</dbReference>
<comment type="caution">
    <text evidence="12">The sequence shown here is derived from an EMBL/GenBank/DDBJ whole genome shotgun (WGS) entry which is preliminary data.</text>
</comment>
<evidence type="ECO:0000256" key="8">
    <source>
        <dbReference type="ARBA" id="ARBA00023136"/>
    </source>
</evidence>
<keyword evidence="6" id="KW-1133">Transmembrane helix</keyword>
<organism evidence="12 13">
    <name type="scientific">Pleurodeles waltl</name>
    <name type="common">Iberian ribbed newt</name>
    <dbReference type="NCBI Taxonomy" id="8319"/>
    <lineage>
        <taxon>Eukaryota</taxon>
        <taxon>Metazoa</taxon>
        <taxon>Chordata</taxon>
        <taxon>Craniata</taxon>
        <taxon>Vertebrata</taxon>
        <taxon>Euteleostomi</taxon>
        <taxon>Amphibia</taxon>
        <taxon>Batrachia</taxon>
        <taxon>Caudata</taxon>
        <taxon>Salamandroidea</taxon>
        <taxon>Salamandridae</taxon>
        <taxon>Pleurodelinae</taxon>
        <taxon>Pleurodeles</taxon>
    </lineage>
</organism>
<dbReference type="GO" id="GO:0000139">
    <property type="term" value="C:Golgi membrane"/>
    <property type="evidence" value="ECO:0007669"/>
    <property type="project" value="UniProtKB-SubCell"/>
</dbReference>